<evidence type="ECO:0000256" key="4">
    <source>
        <dbReference type="ARBA" id="ARBA00022448"/>
    </source>
</evidence>
<keyword evidence="11" id="KW-1006">Bacterial flagellum protein export</keyword>
<comment type="caution">
    <text evidence="15">The sequence shown here is derived from an EMBL/GenBank/DDBJ whole genome shotgun (WGS) entry which is preliminary data.</text>
</comment>
<evidence type="ECO:0000313" key="16">
    <source>
        <dbReference type="Proteomes" id="UP000074108"/>
    </source>
</evidence>
<evidence type="ECO:0000256" key="2">
    <source>
        <dbReference type="ARBA" id="ARBA00008531"/>
    </source>
</evidence>
<keyword evidence="8" id="KW-0653">Protein transport</keyword>
<evidence type="ECO:0000313" key="15">
    <source>
        <dbReference type="EMBL" id="KUP07125.1"/>
    </source>
</evidence>
<keyword evidence="16" id="KW-1185">Reference proteome</keyword>
<dbReference type="SMART" id="SM00962">
    <property type="entry name" value="SRP54"/>
    <property type="match status" value="1"/>
</dbReference>
<proteinExistence type="inferred from homology"/>
<feature type="domain" description="SRP54-type proteins GTP-binding" evidence="14">
    <location>
        <begin position="177"/>
        <end position="368"/>
    </location>
</feature>
<dbReference type="EMBL" id="LDYG01000024">
    <property type="protein sequence ID" value="KUP07125.1"/>
    <property type="molecule type" value="Genomic_DNA"/>
</dbReference>
<dbReference type="Gene3D" id="1.20.120.1380">
    <property type="entry name" value="Flagellar FlhF biosynthesis protein, N domain"/>
    <property type="match status" value="1"/>
</dbReference>
<evidence type="ECO:0000256" key="8">
    <source>
        <dbReference type="ARBA" id="ARBA00022927"/>
    </source>
</evidence>
<accession>A0A147K9K7</accession>
<evidence type="ECO:0000256" key="5">
    <source>
        <dbReference type="ARBA" id="ARBA00022475"/>
    </source>
</evidence>
<dbReference type="STRING" id="1150625.Q75_06245"/>
<dbReference type="PATRIC" id="fig|1150625.3.peg.1306"/>
<keyword evidence="10" id="KW-0472">Membrane</keyword>
<sequence>MNVKKIIAPTMPEAMKRIRNELGNDAVIINSKVVYTGGFLGMFKKRILRYLQLSILFLVKNVLLLYQKKYVRMPHTSQLPRNQIYPPNMELKKLVENMSTKSDMTNFEHYPDEVKTVLLQLQAQEFEKEYINRAAIYLTSKWKESSSASIEQVKKWLKDWIVNELQDLPFGKVSYDCQYIQVIGPTGVGKTTTIAKMAAEAVLNDRKKIAFITTDTYRIAAIEQLKTYANLLNVPVEVAYKMSDLQLAMEKFSSFDLVFVDTAGRNYLDPQYIKETQELLSAKQSSETLLVLSLTAKEQDLQKIIENFFPFNIDKFIFTKLDETLSYGTIFNLMKKFNKGLAYVTNGQNVPEDITEASIEKLTTILTESVK</sequence>
<dbReference type="GO" id="GO:0015031">
    <property type="term" value="P:protein transport"/>
    <property type="evidence" value="ECO:0007669"/>
    <property type="project" value="UniProtKB-KW"/>
</dbReference>
<evidence type="ECO:0000256" key="6">
    <source>
        <dbReference type="ARBA" id="ARBA00022741"/>
    </source>
</evidence>
<evidence type="ECO:0000256" key="11">
    <source>
        <dbReference type="ARBA" id="ARBA00023225"/>
    </source>
</evidence>
<keyword evidence="9" id="KW-0342">GTP-binding</keyword>
<dbReference type="FunFam" id="3.40.50.300:FF:000695">
    <property type="entry name" value="Flagellar biosynthesis regulator FlhF"/>
    <property type="match status" value="1"/>
</dbReference>
<dbReference type="PANTHER" id="PTHR43134">
    <property type="entry name" value="SIGNAL RECOGNITION PARTICLE RECEPTOR SUBUNIT ALPHA"/>
    <property type="match status" value="1"/>
</dbReference>
<organism evidence="15 16">
    <name type="scientific">Bacillus coahuilensis p1.1.43</name>
    <dbReference type="NCBI Taxonomy" id="1150625"/>
    <lineage>
        <taxon>Bacteria</taxon>
        <taxon>Bacillati</taxon>
        <taxon>Bacillota</taxon>
        <taxon>Bacilli</taxon>
        <taxon>Bacillales</taxon>
        <taxon>Bacillaceae</taxon>
        <taxon>Bacillus</taxon>
    </lineage>
</organism>
<name>A0A147K9K7_9BACI</name>
<dbReference type="GO" id="GO:0003924">
    <property type="term" value="F:GTPase activity"/>
    <property type="evidence" value="ECO:0007669"/>
    <property type="project" value="InterPro"/>
</dbReference>
<dbReference type="Pfam" id="PF00448">
    <property type="entry name" value="SRP54"/>
    <property type="match status" value="1"/>
</dbReference>
<evidence type="ECO:0000256" key="9">
    <source>
        <dbReference type="ARBA" id="ARBA00023134"/>
    </source>
</evidence>
<evidence type="ECO:0000256" key="10">
    <source>
        <dbReference type="ARBA" id="ARBA00023136"/>
    </source>
</evidence>
<evidence type="ECO:0000256" key="13">
    <source>
        <dbReference type="ARBA" id="ARBA00030866"/>
    </source>
</evidence>
<dbReference type="GO" id="GO:0005047">
    <property type="term" value="F:signal recognition particle binding"/>
    <property type="evidence" value="ECO:0007669"/>
    <property type="project" value="TreeGrafter"/>
</dbReference>
<evidence type="ECO:0000256" key="12">
    <source>
        <dbReference type="ARBA" id="ARBA00025337"/>
    </source>
</evidence>
<dbReference type="InterPro" id="IPR000897">
    <property type="entry name" value="SRP54_GTPase_dom"/>
</dbReference>
<dbReference type="CDD" id="cd17873">
    <property type="entry name" value="FlhF"/>
    <property type="match status" value="1"/>
</dbReference>
<evidence type="ECO:0000256" key="7">
    <source>
        <dbReference type="ARBA" id="ARBA00022795"/>
    </source>
</evidence>
<dbReference type="PANTHER" id="PTHR43134:SF3">
    <property type="entry name" value="FLAGELLAR BIOSYNTHESIS PROTEIN FLHF"/>
    <property type="match status" value="1"/>
</dbReference>
<dbReference type="GO" id="GO:0044781">
    <property type="term" value="P:bacterial-type flagellum organization"/>
    <property type="evidence" value="ECO:0007669"/>
    <property type="project" value="UniProtKB-KW"/>
</dbReference>
<dbReference type="Gene3D" id="3.40.50.300">
    <property type="entry name" value="P-loop containing nucleotide triphosphate hydrolases"/>
    <property type="match status" value="1"/>
</dbReference>
<dbReference type="InterPro" id="IPR027417">
    <property type="entry name" value="P-loop_NTPase"/>
</dbReference>
<dbReference type="GO" id="GO:0005525">
    <property type="term" value="F:GTP binding"/>
    <property type="evidence" value="ECO:0007669"/>
    <property type="project" value="UniProtKB-KW"/>
</dbReference>
<dbReference type="Proteomes" id="UP000074108">
    <property type="component" value="Unassembled WGS sequence"/>
</dbReference>
<keyword evidence="7" id="KW-1005">Bacterial flagellum biogenesis</keyword>
<keyword evidence="6" id="KW-0547">Nucleotide-binding</keyword>
<evidence type="ECO:0000256" key="3">
    <source>
        <dbReference type="ARBA" id="ARBA00014919"/>
    </source>
</evidence>
<dbReference type="RefSeq" id="WP_059350764.1">
    <property type="nucleotide sequence ID" value="NZ_LDYG01000024.1"/>
</dbReference>
<keyword evidence="4" id="KW-0813">Transport</keyword>
<dbReference type="InterPro" id="IPR047040">
    <property type="entry name" value="FlhF__GTPase_dom"/>
</dbReference>
<dbReference type="GO" id="GO:0005886">
    <property type="term" value="C:plasma membrane"/>
    <property type="evidence" value="ECO:0007669"/>
    <property type="project" value="UniProtKB-SubCell"/>
</dbReference>
<comment type="function">
    <text evidence="12">Necessary for flagellar biosynthesis. May be involved in translocation of the flagellum.</text>
</comment>
<reference evidence="15 16" key="1">
    <citation type="journal article" date="2016" name="Front. Microbiol.">
        <title>Microevolution Analysis of Bacillus coahuilensis Unveils Differences in Phosphorus Acquisition Strategies and Their Regulation.</title>
        <authorList>
            <person name="Gomez-Lunar Z."/>
            <person name="Hernandez-Gonzalez I."/>
            <person name="Rodriguez-Torres M.D."/>
            <person name="Souza V."/>
            <person name="Olmedo-Alvarez G."/>
        </authorList>
    </citation>
    <scope>NUCLEOTIDE SEQUENCE [LARGE SCALE GENOMIC DNA]</scope>
    <source>
        <strain evidence="16">p1.1.43</strain>
    </source>
</reference>
<dbReference type="SUPFAM" id="SSF52540">
    <property type="entry name" value="P-loop containing nucleoside triphosphate hydrolases"/>
    <property type="match status" value="1"/>
</dbReference>
<comment type="similarity">
    <text evidence="2">Belongs to the GTP-binding SRP family.</text>
</comment>
<keyword evidence="5" id="KW-1003">Cell membrane</keyword>
<evidence type="ECO:0000256" key="1">
    <source>
        <dbReference type="ARBA" id="ARBA00004413"/>
    </source>
</evidence>
<dbReference type="GO" id="GO:0006614">
    <property type="term" value="P:SRP-dependent cotranslational protein targeting to membrane"/>
    <property type="evidence" value="ECO:0007669"/>
    <property type="project" value="InterPro"/>
</dbReference>
<dbReference type="AlphaFoldDB" id="A0A147K9K7"/>
<protein>
    <recommendedName>
        <fullName evidence="3">Flagellar biosynthesis protein FlhF</fullName>
    </recommendedName>
    <alternativeName>
        <fullName evidence="13">Flagella-associated GTP-binding protein</fullName>
    </alternativeName>
</protein>
<gene>
    <name evidence="15" type="ORF">Q75_06245</name>
</gene>
<evidence type="ECO:0000259" key="14">
    <source>
        <dbReference type="SMART" id="SM00962"/>
    </source>
</evidence>
<comment type="subcellular location">
    <subcellularLocation>
        <location evidence="1">Cell membrane</location>
        <topology evidence="1">Peripheral membrane protein</topology>
        <orientation evidence="1">Cytoplasmic side</orientation>
    </subcellularLocation>
</comment>